<reference evidence="3" key="1">
    <citation type="journal article" date="2022" name="ISME J.">
        <title>Identification of active gaseous-alkane degraders at natural gas seeps.</title>
        <authorList>
            <person name="Farhan Ul Haque M."/>
            <person name="Hernandez M."/>
            <person name="Crombie A.T."/>
            <person name="Murrell J.C."/>
        </authorList>
    </citation>
    <scope>NUCLEOTIDE SEQUENCE</scope>
    <source>
        <strain evidence="3">PC2</strain>
    </source>
</reference>
<dbReference type="SUPFAM" id="SSF52833">
    <property type="entry name" value="Thioredoxin-like"/>
    <property type="match status" value="1"/>
</dbReference>
<dbReference type="Pfam" id="PF01323">
    <property type="entry name" value="DSBA"/>
    <property type="match status" value="1"/>
</dbReference>
<accession>A0ABS9Z3V3</accession>
<dbReference type="PANTHER" id="PTHR42943:SF13">
    <property type="entry name" value="GLUTATHIONE S-TRANSFERASE KAPPA-RELATED"/>
    <property type="match status" value="1"/>
</dbReference>
<evidence type="ECO:0000256" key="1">
    <source>
        <dbReference type="PIRNR" id="PIRNR006386"/>
    </source>
</evidence>
<protein>
    <recommendedName>
        <fullName evidence="1">2-hydroxychromene-2-carboxylate isomerase</fullName>
        <ecNumber evidence="1">5.99.1.4</ecNumber>
    </recommendedName>
</protein>
<dbReference type="GO" id="GO:0016853">
    <property type="term" value="F:isomerase activity"/>
    <property type="evidence" value="ECO:0007669"/>
    <property type="project" value="UniProtKB-KW"/>
</dbReference>
<comment type="similarity">
    <text evidence="1">Belongs to the GST superfamily. NadH family.</text>
</comment>
<dbReference type="PANTHER" id="PTHR42943">
    <property type="entry name" value="GLUTATHIONE S-TRANSFERASE KAPPA"/>
    <property type="match status" value="1"/>
</dbReference>
<keyword evidence="1 3" id="KW-0413">Isomerase</keyword>
<dbReference type="InterPro" id="IPR051924">
    <property type="entry name" value="GST_Kappa/NadH"/>
</dbReference>
<feature type="domain" description="DSBA-like thioredoxin" evidence="2">
    <location>
        <begin position="14"/>
        <end position="203"/>
    </location>
</feature>
<gene>
    <name evidence="3" type="ORF">K2U94_06180</name>
</gene>
<comment type="caution">
    <text evidence="3">The sequence shown here is derived from an EMBL/GenBank/DDBJ whole genome shotgun (WGS) entry which is preliminary data.</text>
</comment>
<dbReference type="InterPro" id="IPR044087">
    <property type="entry name" value="NahD-like"/>
</dbReference>
<comment type="catalytic activity">
    <reaction evidence="1">
        <text>2-hydroxychromene-2-carboxylate = (3E)-4-(2-hydroxyphenyl)-2-oxobut-3-enoate</text>
        <dbReference type="Rhea" id="RHEA:27401"/>
        <dbReference type="ChEBI" id="CHEBI:59350"/>
        <dbReference type="ChEBI" id="CHEBI:59353"/>
        <dbReference type="EC" id="5.99.1.4"/>
    </reaction>
</comment>
<organism evidence="3 4">
    <name type="scientific">Candidatus Rhodoblastus alkanivorans</name>
    <dbReference type="NCBI Taxonomy" id="2954117"/>
    <lineage>
        <taxon>Bacteria</taxon>
        <taxon>Pseudomonadati</taxon>
        <taxon>Pseudomonadota</taxon>
        <taxon>Alphaproteobacteria</taxon>
        <taxon>Hyphomicrobiales</taxon>
        <taxon>Rhodoblastaceae</taxon>
        <taxon>Rhodoblastus</taxon>
    </lineage>
</organism>
<dbReference type="RefSeq" id="WP_243066366.1">
    <property type="nucleotide sequence ID" value="NZ_JAIVFK010000034.1"/>
</dbReference>
<evidence type="ECO:0000313" key="4">
    <source>
        <dbReference type="Proteomes" id="UP001139104"/>
    </source>
</evidence>
<proteinExistence type="inferred from homology"/>
<dbReference type="EC" id="5.99.1.4" evidence="1"/>
<dbReference type="Proteomes" id="UP001139104">
    <property type="component" value="Unassembled WGS sequence"/>
</dbReference>
<dbReference type="InterPro" id="IPR001853">
    <property type="entry name" value="DSBA-like_thioredoxin_dom"/>
</dbReference>
<keyword evidence="4" id="KW-1185">Reference proteome</keyword>
<dbReference type="InterPro" id="IPR014440">
    <property type="entry name" value="HCCAis_GSTk"/>
</dbReference>
<dbReference type="InterPro" id="IPR036249">
    <property type="entry name" value="Thioredoxin-like_sf"/>
</dbReference>
<dbReference type="CDD" id="cd03022">
    <property type="entry name" value="DsbA_HCCA_Iso"/>
    <property type="match status" value="1"/>
</dbReference>
<sequence>MPTFRENAVARHLAVYFSLLSPWAYIGHAELQGLAAKHDLRLDYRPVALSQVFPESGGLPLAKRHPMRQNYRIVELQRWREKRGLNFHLHPQFWPFDPAPGDRIVCAMTLAGVDPAKFMAAAFAGVFERQRDLADAGTLAQILEESGYEPIWLQRGESGAAETCYQRNLALALEDGVYGSPSYVLDGELFWGQDRLDLLDDALTSGRAPFRPDA</sequence>
<name>A0ABS9Z3V3_9HYPH</name>
<dbReference type="EMBL" id="JAIVFP010000001">
    <property type="protein sequence ID" value="MCI4682348.1"/>
    <property type="molecule type" value="Genomic_DNA"/>
</dbReference>
<evidence type="ECO:0000313" key="3">
    <source>
        <dbReference type="EMBL" id="MCI4682348.1"/>
    </source>
</evidence>
<evidence type="ECO:0000259" key="2">
    <source>
        <dbReference type="Pfam" id="PF01323"/>
    </source>
</evidence>
<dbReference type="Gene3D" id="3.40.30.10">
    <property type="entry name" value="Glutaredoxin"/>
    <property type="match status" value="1"/>
</dbReference>
<dbReference type="PIRSF" id="PIRSF006386">
    <property type="entry name" value="HCCAis_GSTk"/>
    <property type="match status" value="1"/>
</dbReference>